<evidence type="ECO:0000313" key="3">
    <source>
        <dbReference type="EMBL" id="MBK3518678.1"/>
    </source>
</evidence>
<evidence type="ECO:0000259" key="2">
    <source>
        <dbReference type="SMART" id="SM00854"/>
    </source>
</evidence>
<gene>
    <name evidence="3" type="ORF">JIV24_15130</name>
</gene>
<dbReference type="RefSeq" id="WP_200465905.1">
    <property type="nucleotide sequence ID" value="NZ_JAENRR010000039.1"/>
</dbReference>
<protein>
    <submittedName>
        <fullName evidence="3">CapA family protein</fullName>
    </submittedName>
</protein>
<evidence type="ECO:0000313" key="4">
    <source>
        <dbReference type="Proteomes" id="UP000605676"/>
    </source>
</evidence>
<dbReference type="Pfam" id="PF09587">
    <property type="entry name" value="PGA_cap"/>
    <property type="match status" value="1"/>
</dbReference>
<comment type="caution">
    <text evidence="3">The sequence shown here is derived from an EMBL/GenBank/DDBJ whole genome shotgun (WGS) entry which is preliminary data.</text>
</comment>
<dbReference type="SMART" id="SM00854">
    <property type="entry name" value="PGA_cap"/>
    <property type="match status" value="1"/>
</dbReference>
<organism evidence="3 4">
    <name type="scientific">Carboxylicivirga marina</name>
    <dbReference type="NCBI Taxonomy" id="2800988"/>
    <lineage>
        <taxon>Bacteria</taxon>
        <taxon>Pseudomonadati</taxon>
        <taxon>Bacteroidota</taxon>
        <taxon>Bacteroidia</taxon>
        <taxon>Marinilabiliales</taxon>
        <taxon>Marinilabiliaceae</taxon>
        <taxon>Carboxylicivirga</taxon>
    </lineage>
</organism>
<name>A0ABS1HLZ5_9BACT</name>
<dbReference type="Gene3D" id="3.60.21.10">
    <property type="match status" value="1"/>
</dbReference>
<dbReference type="InterPro" id="IPR029052">
    <property type="entry name" value="Metallo-depent_PP-like"/>
</dbReference>
<dbReference type="PANTHER" id="PTHR33393:SF11">
    <property type="entry name" value="POLYGLUTAMINE SYNTHESIS ACCESSORY PROTEIN RV0574C-RELATED"/>
    <property type="match status" value="1"/>
</dbReference>
<keyword evidence="4" id="KW-1185">Reference proteome</keyword>
<feature type="domain" description="Capsule synthesis protein CapA" evidence="2">
    <location>
        <begin position="3"/>
        <end position="240"/>
    </location>
</feature>
<evidence type="ECO:0000256" key="1">
    <source>
        <dbReference type="ARBA" id="ARBA00005662"/>
    </source>
</evidence>
<sequence length="372" mass="43564">MNNLVFTGDVCFNGHFIDEFGNGRINFDESLKAIIQNSSGVIYNLEAPIVKPDFKVRNNQKANLTNPENLFSLLPRANRTMYNLANNHSFDYGIDGLLHTMNCLKKNELHFLGVGLSHDKLYKKVVLELDDKKVHVYAFSINEGDSVRKNKGGVITDKLLKQLRNEFNMIPHEDVIILNSHIGEEYTLLPSPTKRKLFKSLAKSSRVDVIISHHPHTPQGFEYYNDTLICYSLGNFVFDYDSHKYYPYTDKGMVLELNFDKEKVVPSFYIVKINSTNYSLRLLQFSSLRLKDKLNNFTNYRVNWRRECHRIMYNRKNLPHGYSQVELKHKSIIKLVLSYRFYCKVIALIKDPYNRSVYWNAFWEKNFKNNSN</sequence>
<dbReference type="InterPro" id="IPR019079">
    <property type="entry name" value="Capsule_synth_CapA"/>
</dbReference>
<dbReference type="EMBL" id="JAENRR010000039">
    <property type="protein sequence ID" value="MBK3518678.1"/>
    <property type="molecule type" value="Genomic_DNA"/>
</dbReference>
<dbReference type="InterPro" id="IPR052169">
    <property type="entry name" value="CW_Biosynth-Accessory"/>
</dbReference>
<dbReference type="PANTHER" id="PTHR33393">
    <property type="entry name" value="POLYGLUTAMINE SYNTHESIS ACCESSORY PROTEIN RV0574C-RELATED"/>
    <property type="match status" value="1"/>
</dbReference>
<proteinExistence type="inferred from homology"/>
<accession>A0ABS1HLZ5</accession>
<dbReference type="Proteomes" id="UP000605676">
    <property type="component" value="Unassembled WGS sequence"/>
</dbReference>
<comment type="similarity">
    <text evidence="1">Belongs to the CapA family.</text>
</comment>
<dbReference type="SUPFAM" id="SSF56300">
    <property type="entry name" value="Metallo-dependent phosphatases"/>
    <property type="match status" value="1"/>
</dbReference>
<reference evidence="3 4" key="1">
    <citation type="submission" date="2021-01" db="EMBL/GenBank/DDBJ databases">
        <title>Carboxyliciviraga sp.nov., isolated from coastal sediments.</title>
        <authorList>
            <person name="Lu D."/>
            <person name="Zhang T."/>
        </authorList>
    </citation>
    <scope>NUCLEOTIDE SEQUENCE [LARGE SCALE GENOMIC DNA]</scope>
    <source>
        <strain evidence="3 4">N1Y132</strain>
    </source>
</reference>